<dbReference type="Pfam" id="PF00581">
    <property type="entry name" value="Rhodanese"/>
    <property type="match status" value="1"/>
</dbReference>
<reference evidence="2 3" key="1">
    <citation type="submission" date="2020-08" db="EMBL/GenBank/DDBJ databases">
        <title>Plant Genome Project.</title>
        <authorList>
            <person name="Zhang R.-G."/>
        </authorList>
    </citation>
    <scope>NUCLEOTIDE SEQUENCE [LARGE SCALE GENOMIC DNA]</scope>
    <source>
        <tissue evidence="2">Rhizome</tissue>
    </source>
</reference>
<dbReference type="PROSITE" id="PS50206">
    <property type="entry name" value="RHODANESE_3"/>
    <property type="match status" value="1"/>
</dbReference>
<dbReference type="Gene3D" id="3.40.250.10">
    <property type="entry name" value="Rhodanese-like domain"/>
    <property type="match status" value="1"/>
</dbReference>
<dbReference type="GO" id="GO:0090333">
    <property type="term" value="P:regulation of stomatal closure"/>
    <property type="evidence" value="ECO:0007669"/>
    <property type="project" value="InterPro"/>
</dbReference>
<dbReference type="SMART" id="SM00450">
    <property type="entry name" value="RHOD"/>
    <property type="match status" value="1"/>
</dbReference>
<protein>
    <recommendedName>
        <fullName evidence="1">Rhodanese domain-containing protein</fullName>
    </recommendedName>
</protein>
<name>A0A8J5CWD2_ZINOF</name>
<dbReference type="InterPro" id="IPR001763">
    <property type="entry name" value="Rhodanese-like_dom"/>
</dbReference>
<dbReference type="InterPro" id="IPR036873">
    <property type="entry name" value="Rhodanese-like_dom_sf"/>
</dbReference>
<keyword evidence="3" id="KW-1185">Reference proteome</keyword>
<dbReference type="Proteomes" id="UP000734854">
    <property type="component" value="Unassembled WGS sequence"/>
</dbReference>
<gene>
    <name evidence="2" type="ORF">ZIOFF_069992</name>
</gene>
<organism evidence="2 3">
    <name type="scientific">Zingiber officinale</name>
    <name type="common">Ginger</name>
    <name type="synonym">Amomum zingiber</name>
    <dbReference type="NCBI Taxonomy" id="94328"/>
    <lineage>
        <taxon>Eukaryota</taxon>
        <taxon>Viridiplantae</taxon>
        <taxon>Streptophyta</taxon>
        <taxon>Embryophyta</taxon>
        <taxon>Tracheophyta</taxon>
        <taxon>Spermatophyta</taxon>
        <taxon>Magnoliopsida</taxon>
        <taxon>Liliopsida</taxon>
        <taxon>Zingiberales</taxon>
        <taxon>Zingiberaceae</taxon>
        <taxon>Zingiber</taxon>
    </lineage>
</organism>
<dbReference type="GO" id="GO:0009704">
    <property type="term" value="P:de-etiolation"/>
    <property type="evidence" value="ECO:0007669"/>
    <property type="project" value="InterPro"/>
</dbReference>
<dbReference type="CDD" id="cd00158">
    <property type="entry name" value="RHOD"/>
    <property type="match status" value="1"/>
</dbReference>
<comment type="caution">
    <text evidence="2">The sequence shown here is derived from an EMBL/GenBank/DDBJ whole genome shotgun (WGS) entry which is preliminary data.</text>
</comment>
<evidence type="ECO:0000313" key="2">
    <source>
        <dbReference type="EMBL" id="KAG6472526.1"/>
    </source>
</evidence>
<feature type="domain" description="Rhodanese" evidence="1">
    <location>
        <begin position="490"/>
        <end position="581"/>
    </location>
</feature>
<proteinExistence type="predicted"/>
<dbReference type="GO" id="GO:0071277">
    <property type="term" value="P:cellular response to calcium ion"/>
    <property type="evidence" value="ECO:0007669"/>
    <property type="project" value="InterPro"/>
</dbReference>
<dbReference type="AlphaFoldDB" id="A0A8J5CWD2"/>
<dbReference type="SUPFAM" id="SSF52821">
    <property type="entry name" value="Rhodanese/Cell cycle control phosphatase"/>
    <property type="match status" value="1"/>
</dbReference>
<evidence type="ECO:0000313" key="3">
    <source>
        <dbReference type="Proteomes" id="UP000734854"/>
    </source>
</evidence>
<evidence type="ECO:0000259" key="1">
    <source>
        <dbReference type="PROSITE" id="PS50206"/>
    </source>
</evidence>
<dbReference type="InterPro" id="IPR044690">
    <property type="entry name" value="CAS_plant"/>
</dbReference>
<dbReference type="EMBL" id="JACMSC010000020">
    <property type="protein sequence ID" value="KAG6472526.1"/>
    <property type="molecule type" value="Genomic_DNA"/>
</dbReference>
<dbReference type="PANTHER" id="PTHR34209">
    <property type="entry name" value="RHODANESE/CELL CYCLE CONTROL PHOSPHATASE SUPERFAMILY PROTEIN"/>
    <property type="match status" value="1"/>
</dbReference>
<accession>A0A8J5CWD2</accession>
<sequence length="654" mass="71369">MERRWSATSVHDEEVGLPLVTGVINDGGPSQVIESQLSIVEERKQAATTTIWSRWGKEKQLVSLIARDKIVADQQFCLGAESTFMQVSLHASAKVVYPLQKVIDDRCIINNNRPSLYIQDCIYASDRTFRVHFKSMDSLVVERPQGSLDTSILSPYPEASDDIVSGFQNDYFDNLPDSSNYSESYGLYPVGGNLLEPEVFPNKHEGALANNLSSTSITALPTNTPYSEVPSITPLSNGEFPNLPESLTQSSGGLMDVASSSSIYSDARASNSLPVLEIEVANKGFSDIKENVEDIIIGINQSVDSSLKRAEDAVQSTFSTLKISASDTVGSFTKSIDSTLSNFLSSVSITKDQASNNLKENVNGAGSVAIDILRRAVIVLEDSLANAGSFVVYSYGTAKSLLPPYIKEVLSLSEEKAKQIVEPVGAAFQKAFVVIEGLERNFGLDPNDPIVQFLVLLGSSVAIGTSYWFFTYGGYSGDLTPETTFELLRDGKDAVLIDVRPEASDFRKLLKGGRDVDYSLTAVVIRNLKNVKKESKVIVMDANGGHSKAIARSLKKLGVKNPYMVQGGFESWVKNGLRTKELKPQTALTLLNEDAEAIIEDIKPTPTLVIGYLLGVSAAIYAFSGKLFERNENTFWCSWSSLVIHQDTFSITEK</sequence>
<dbReference type="PANTHER" id="PTHR34209:SF3">
    <property type="entry name" value="RHODANESE_CELL CYCLE CONTROL PHOSPHATASE SUPERFAMILY PROTEIN"/>
    <property type="match status" value="1"/>
</dbReference>